<name>A0AAV6IKD5_9ERIC</name>
<evidence type="ECO:0000313" key="2">
    <source>
        <dbReference type="Proteomes" id="UP000823749"/>
    </source>
</evidence>
<keyword evidence="2" id="KW-1185">Reference proteome</keyword>
<dbReference type="AlphaFoldDB" id="A0AAV6IKD5"/>
<organism evidence="1 2">
    <name type="scientific">Rhododendron griersonianum</name>
    <dbReference type="NCBI Taxonomy" id="479676"/>
    <lineage>
        <taxon>Eukaryota</taxon>
        <taxon>Viridiplantae</taxon>
        <taxon>Streptophyta</taxon>
        <taxon>Embryophyta</taxon>
        <taxon>Tracheophyta</taxon>
        <taxon>Spermatophyta</taxon>
        <taxon>Magnoliopsida</taxon>
        <taxon>eudicotyledons</taxon>
        <taxon>Gunneridae</taxon>
        <taxon>Pentapetalae</taxon>
        <taxon>asterids</taxon>
        <taxon>Ericales</taxon>
        <taxon>Ericaceae</taxon>
        <taxon>Ericoideae</taxon>
        <taxon>Rhodoreae</taxon>
        <taxon>Rhododendron</taxon>
    </lineage>
</organism>
<protein>
    <submittedName>
        <fullName evidence="1">Uncharacterized protein</fullName>
    </submittedName>
</protein>
<proteinExistence type="predicted"/>
<accession>A0AAV6IKD5</accession>
<reference evidence="1" key="1">
    <citation type="submission" date="2020-08" db="EMBL/GenBank/DDBJ databases">
        <title>Plant Genome Project.</title>
        <authorList>
            <person name="Zhang R.-G."/>
        </authorList>
    </citation>
    <scope>NUCLEOTIDE SEQUENCE</scope>
    <source>
        <strain evidence="1">WSP0</strain>
        <tissue evidence="1">Leaf</tissue>
    </source>
</reference>
<evidence type="ECO:0000313" key="1">
    <source>
        <dbReference type="EMBL" id="KAG5527784.1"/>
    </source>
</evidence>
<comment type="caution">
    <text evidence="1">The sequence shown here is derived from an EMBL/GenBank/DDBJ whole genome shotgun (WGS) entry which is preliminary data.</text>
</comment>
<dbReference type="Proteomes" id="UP000823749">
    <property type="component" value="Chromosome 10"/>
</dbReference>
<gene>
    <name evidence="1" type="ORF">RHGRI_028656</name>
</gene>
<sequence>MDQQRLLFADGNGTGGDVGVGEVLVRADAGADGLPEVKGEAGGADEVKATISLTADLARTEMWQPAADCWRAWRRAEDGRRSTWI</sequence>
<dbReference type="EMBL" id="JACTNZ010000010">
    <property type="protein sequence ID" value="KAG5527784.1"/>
    <property type="molecule type" value="Genomic_DNA"/>
</dbReference>